<accession>A0A7T8HEZ0</accession>
<organism evidence="2 3">
    <name type="scientific">Caligus rogercresseyi</name>
    <name type="common">Sea louse</name>
    <dbReference type="NCBI Taxonomy" id="217165"/>
    <lineage>
        <taxon>Eukaryota</taxon>
        <taxon>Metazoa</taxon>
        <taxon>Ecdysozoa</taxon>
        <taxon>Arthropoda</taxon>
        <taxon>Crustacea</taxon>
        <taxon>Multicrustacea</taxon>
        <taxon>Hexanauplia</taxon>
        <taxon>Copepoda</taxon>
        <taxon>Siphonostomatoida</taxon>
        <taxon>Caligidae</taxon>
        <taxon>Caligus</taxon>
    </lineage>
</organism>
<protein>
    <submittedName>
        <fullName evidence="2">LOC101858828</fullName>
    </submittedName>
</protein>
<dbReference type="InterPro" id="IPR012337">
    <property type="entry name" value="RNaseH-like_sf"/>
</dbReference>
<dbReference type="Gene3D" id="3.30.420.10">
    <property type="entry name" value="Ribonuclease H-like superfamily/Ribonuclease H"/>
    <property type="match status" value="1"/>
</dbReference>
<reference evidence="3" key="1">
    <citation type="submission" date="2021-01" db="EMBL/GenBank/DDBJ databases">
        <title>Caligus Genome Assembly.</title>
        <authorList>
            <person name="Gallardo-Escarate C."/>
        </authorList>
    </citation>
    <scope>NUCLEOTIDE SEQUENCE [LARGE SCALE GENOMIC DNA]</scope>
</reference>
<evidence type="ECO:0000313" key="2">
    <source>
        <dbReference type="EMBL" id="QQP48682.1"/>
    </source>
</evidence>
<dbReference type="PANTHER" id="PTHR37984:SF7">
    <property type="entry name" value="INTEGRASE CATALYTIC DOMAIN-CONTAINING PROTEIN"/>
    <property type="match status" value="1"/>
</dbReference>
<dbReference type="EMBL" id="CP045895">
    <property type="protein sequence ID" value="QQP48682.1"/>
    <property type="molecule type" value="Genomic_DNA"/>
</dbReference>
<feature type="non-terminal residue" evidence="2">
    <location>
        <position position="1"/>
    </location>
</feature>
<evidence type="ECO:0000313" key="3">
    <source>
        <dbReference type="Proteomes" id="UP000595437"/>
    </source>
</evidence>
<dbReference type="PANTHER" id="PTHR37984">
    <property type="entry name" value="PROTEIN CBG26694"/>
    <property type="match status" value="1"/>
</dbReference>
<gene>
    <name evidence="2" type="ORF">FKW44_009064</name>
</gene>
<dbReference type="InterPro" id="IPR036397">
    <property type="entry name" value="RNaseH_sf"/>
</dbReference>
<dbReference type="OrthoDB" id="10181098at2759"/>
<dbReference type="PROSITE" id="PS50994">
    <property type="entry name" value="INTEGRASE"/>
    <property type="match status" value="1"/>
</dbReference>
<dbReference type="AlphaFoldDB" id="A0A7T8HEZ0"/>
<keyword evidence="3" id="KW-1185">Reference proteome</keyword>
<dbReference type="GO" id="GO:0015074">
    <property type="term" value="P:DNA integration"/>
    <property type="evidence" value="ECO:0007669"/>
    <property type="project" value="InterPro"/>
</dbReference>
<dbReference type="Proteomes" id="UP000595437">
    <property type="component" value="Chromosome 6"/>
</dbReference>
<dbReference type="InterPro" id="IPR001584">
    <property type="entry name" value="Integrase_cat-core"/>
</dbReference>
<feature type="domain" description="Integrase catalytic" evidence="1">
    <location>
        <begin position="10"/>
        <end position="94"/>
    </location>
</feature>
<sequence length="94" mass="10414">AALPRSAPHIPDTPFEAILADYCEIKGNYYLVAADRLSGWIEIKGVTRNSEASGTKGLIQCLRRLFSIFGVPKELSSDGVPKFRSQATTEFLRR</sequence>
<dbReference type="InterPro" id="IPR050951">
    <property type="entry name" value="Retrovirus_Pol_polyprotein"/>
</dbReference>
<dbReference type="SUPFAM" id="SSF53098">
    <property type="entry name" value="Ribonuclease H-like"/>
    <property type="match status" value="1"/>
</dbReference>
<name>A0A7T8HEZ0_CALRO</name>
<dbReference type="GO" id="GO:0003676">
    <property type="term" value="F:nucleic acid binding"/>
    <property type="evidence" value="ECO:0007669"/>
    <property type="project" value="InterPro"/>
</dbReference>
<proteinExistence type="predicted"/>
<evidence type="ECO:0000259" key="1">
    <source>
        <dbReference type="PROSITE" id="PS50994"/>
    </source>
</evidence>